<keyword evidence="3" id="KW-1185">Reference proteome</keyword>
<evidence type="ECO:0000313" key="3">
    <source>
        <dbReference type="Proteomes" id="UP000297855"/>
    </source>
</evidence>
<proteinExistence type="predicted"/>
<feature type="signal peptide" evidence="1">
    <location>
        <begin position="1"/>
        <end position="25"/>
    </location>
</feature>
<protein>
    <submittedName>
        <fullName evidence="2">Uncharacterized protein</fullName>
    </submittedName>
</protein>
<organism evidence="2 3">
    <name type="scientific">Leptospira fluminis</name>
    <dbReference type="NCBI Taxonomy" id="2484979"/>
    <lineage>
        <taxon>Bacteria</taxon>
        <taxon>Pseudomonadati</taxon>
        <taxon>Spirochaetota</taxon>
        <taxon>Spirochaetia</taxon>
        <taxon>Leptospirales</taxon>
        <taxon>Leptospiraceae</taxon>
        <taxon>Leptospira</taxon>
    </lineage>
</organism>
<keyword evidence="1" id="KW-0732">Signal</keyword>
<evidence type="ECO:0000313" key="2">
    <source>
        <dbReference type="EMBL" id="TGK15695.1"/>
    </source>
</evidence>
<accession>A0A4R9GM22</accession>
<reference evidence="2" key="1">
    <citation type="journal article" date="2019" name="PLoS Negl. Trop. Dis.">
        <title>Revisiting the worldwide diversity of Leptospira species in the environment.</title>
        <authorList>
            <person name="Vincent A.T."/>
            <person name="Schiettekatte O."/>
            <person name="Bourhy P."/>
            <person name="Veyrier F.J."/>
            <person name="Picardeau M."/>
        </authorList>
    </citation>
    <scope>NUCLEOTIDE SEQUENCE [LARGE SCALE GENOMIC DNA]</scope>
    <source>
        <strain evidence="2">SCS5</strain>
    </source>
</reference>
<dbReference type="AlphaFoldDB" id="A0A4R9GM22"/>
<gene>
    <name evidence="2" type="ORF">EHO61_15195</name>
</gene>
<name>A0A4R9GM22_9LEPT</name>
<feature type="chain" id="PRO_5020407616" evidence="1">
    <location>
        <begin position="26"/>
        <end position="295"/>
    </location>
</feature>
<sequence>MGTCPFVIRTIFRGFLFFPFSPCFASPTFPLEWLASPWRQETEFSILGRWEAETKPRAGASVQIPLSSPEDGKLKLRWIWLDSRGLPRPNHSLGISFLSQEISGIRTVVRIGFSPESQHASLGFLHRKTELSFLWENRIEAKRMGFLVRTDPYGKFGLSLSAERSVEGSGFVETKFTIGFTWKEEQISGEILSRKETQGLVGFSSIGISAGSFSENLPVTSPPPKSAFSKPPEIPFSGLTLDELLKLGFPLPEAALISDWSRSGEASFRKKLETLEISKRKKILYLLFRKARTKS</sequence>
<dbReference type="Proteomes" id="UP000297855">
    <property type="component" value="Unassembled WGS sequence"/>
</dbReference>
<evidence type="ECO:0000256" key="1">
    <source>
        <dbReference type="SAM" id="SignalP"/>
    </source>
</evidence>
<dbReference type="EMBL" id="RQEV01000015">
    <property type="protein sequence ID" value="TGK15695.1"/>
    <property type="molecule type" value="Genomic_DNA"/>
</dbReference>
<comment type="caution">
    <text evidence="2">The sequence shown here is derived from an EMBL/GenBank/DDBJ whole genome shotgun (WGS) entry which is preliminary data.</text>
</comment>